<protein>
    <recommendedName>
        <fullName evidence="3">Single-stranded DNA-binding protein</fullName>
    </recommendedName>
</protein>
<dbReference type="Gene3D" id="2.40.50.140">
    <property type="entry name" value="Nucleic acid-binding proteins"/>
    <property type="match status" value="1"/>
</dbReference>
<dbReference type="NCBIfam" id="TIGR00621">
    <property type="entry name" value="ssb"/>
    <property type="match status" value="1"/>
</dbReference>
<feature type="compositionally biased region" description="Low complexity" evidence="4">
    <location>
        <begin position="255"/>
        <end position="268"/>
    </location>
</feature>
<evidence type="ECO:0000313" key="6">
    <source>
        <dbReference type="Proteomes" id="UP000542813"/>
    </source>
</evidence>
<gene>
    <name evidence="5" type="ORF">HD601_005304</name>
</gene>
<dbReference type="Proteomes" id="UP000542813">
    <property type="component" value="Unassembled WGS sequence"/>
</dbReference>
<dbReference type="InterPro" id="IPR000424">
    <property type="entry name" value="Primosome_PriB/ssb"/>
</dbReference>
<reference evidence="5 6" key="1">
    <citation type="submission" date="2020-08" db="EMBL/GenBank/DDBJ databases">
        <title>Sequencing the genomes of 1000 actinobacteria strains.</title>
        <authorList>
            <person name="Klenk H.-P."/>
        </authorList>
    </citation>
    <scope>NUCLEOTIDE SEQUENCE [LARGE SCALE GENOMIC DNA]</scope>
    <source>
        <strain evidence="5 6">DSM 102122</strain>
    </source>
</reference>
<proteinExistence type="predicted"/>
<dbReference type="PANTHER" id="PTHR10302">
    <property type="entry name" value="SINGLE-STRANDED DNA-BINDING PROTEIN"/>
    <property type="match status" value="1"/>
</dbReference>
<feature type="compositionally biased region" description="Basic and acidic residues" evidence="4">
    <location>
        <begin position="242"/>
        <end position="254"/>
    </location>
</feature>
<dbReference type="AlphaFoldDB" id="A0A7W9GVC1"/>
<evidence type="ECO:0000256" key="3">
    <source>
        <dbReference type="RuleBase" id="RU000524"/>
    </source>
</evidence>
<evidence type="ECO:0000256" key="1">
    <source>
        <dbReference type="ARBA" id="ARBA00023125"/>
    </source>
</evidence>
<comment type="caution">
    <text evidence="5">The sequence shown here is derived from an EMBL/GenBank/DDBJ whole genome shotgun (WGS) entry which is preliminary data.</text>
</comment>
<dbReference type="CDD" id="cd04496">
    <property type="entry name" value="SSB_OBF"/>
    <property type="match status" value="1"/>
</dbReference>
<dbReference type="InterPro" id="IPR011344">
    <property type="entry name" value="ssDNA-bd"/>
</dbReference>
<dbReference type="PROSITE" id="PS50935">
    <property type="entry name" value="SSB"/>
    <property type="match status" value="1"/>
</dbReference>
<evidence type="ECO:0000256" key="4">
    <source>
        <dbReference type="SAM" id="MobiDB-lite"/>
    </source>
</evidence>
<evidence type="ECO:0000256" key="2">
    <source>
        <dbReference type="PROSITE-ProRule" id="PRU00252"/>
    </source>
</evidence>
<dbReference type="PANTHER" id="PTHR10302:SF27">
    <property type="entry name" value="SINGLE-STRANDED DNA-BINDING PROTEIN"/>
    <property type="match status" value="1"/>
</dbReference>
<keyword evidence="1 2" id="KW-0238">DNA-binding</keyword>
<accession>A0A7W9GVC1</accession>
<organism evidence="5 6">
    <name type="scientific">Jiangella mangrovi</name>
    <dbReference type="NCBI Taxonomy" id="1524084"/>
    <lineage>
        <taxon>Bacteria</taxon>
        <taxon>Bacillati</taxon>
        <taxon>Actinomycetota</taxon>
        <taxon>Actinomycetes</taxon>
        <taxon>Jiangellales</taxon>
        <taxon>Jiangellaceae</taxon>
        <taxon>Jiangella</taxon>
    </lineage>
</organism>
<dbReference type="GO" id="GO:0009295">
    <property type="term" value="C:nucleoid"/>
    <property type="evidence" value="ECO:0007669"/>
    <property type="project" value="TreeGrafter"/>
</dbReference>
<evidence type="ECO:0000313" key="5">
    <source>
        <dbReference type="EMBL" id="MBB5790729.1"/>
    </source>
</evidence>
<keyword evidence="6" id="KW-1185">Reference proteome</keyword>
<dbReference type="RefSeq" id="WP_184827013.1">
    <property type="nucleotide sequence ID" value="NZ_JACHMM010000001.1"/>
</dbReference>
<dbReference type="GO" id="GO:0003697">
    <property type="term" value="F:single-stranded DNA binding"/>
    <property type="evidence" value="ECO:0007669"/>
    <property type="project" value="InterPro"/>
</dbReference>
<dbReference type="SUPFAM" id="SSF50249">
    <property type="entry name" value="Nucleic acid-binding proteins"/>
    <property type="match status" value="1"/>
</dbReference>
<dbReference type="EMBL" id="JACHMM010000001">
    <property type="protein sequence ID" value="MBB5790729.1"/>
    <property type="molecule type" value="Genomic_DNA"/>
</dbReference>
<name>A0A7W9GVC1_9ACTN</name>
<dbReference type="GO" id="GO:0006260">
    <property type="term" value="P:DNA replication"/>
    <property type="evidence" value="ECO:0007669"/>
    <property type="project" value="InterPro"/>
</dbReference>
<dbReference type="InterPro" id="IPR012340">
    <property type="entry name" value="NA-bd_OB-fold"/>
</dbReference>
<feature type="compositionally biased region" description="Gly residues" evidence="4">
    <location>
        <begin position="174"/>
        <end position="214"/>
    </location>
</feature>
<feature type="region of interest" description="Disordered" evidence="4">
    <location>
        <begin position="174"/>
        <end position="282"/>
    </location>
</feature>
<dbReference type="Pfam" id="PF00436">
    <property type="entry name" value="SSB"/>
    <property type="match status" value="1"/>
</dbReference>
<sequence>MSEVNITVVGNVATEPKLDKNKNGDAFAHFRLACNNARYDARSRSWVDDDTSFYTVYCWRSPLADNIAASLHKGDPVVVYGRLKNREWRDKNEASRVSPEITARSLGHDLYRGTSMFTKVTRPPLIPDEDDAVENVREMYAYGADALGGAASGDTYNGIGNGMPGGNGIGNGMPGGNGVGNGPPGGGRQLPGANGLPGGGNGLSDGNGLPGGGLRVESGPDSGGSPAAGGGPSSDGGMRAAGEPRDADVPRDADAPAGPLANVTSRTRPASRSRREKAEAPA</sequence>